<dbReference type="Proteomes" id="UP001056756">
    <property type="component" value="Chromosome"/>
</dbReference>
<name>A0A9J6ZDD6_9BACL</name>
<sequence length="265" mass="30314">MNKEDIEYIEHAEAVVWKLATIVKGNIELLEKIDKQIEHKLPHMRVKIEDAILMQMRTYQKVNELFPRLEELENTYVRNRSNELSLSGKSIKLYAPRIWNIINIVSKLKPSRIQNNWRHILQTNQGISISASYIRKTKLNEQGTNTGAKETSIDLISKESLVFDNFLVATYDAPQQVDKSKSVVQTSKRIITKLENLDNKIVKESASHKIILNKSNHSESIGELHIRGNKKYTDYLKSVGISGKIGKLAIIEPIVTSSNLVLIRD</sequence>
<dbReference type="EMBL" id="CP097899">
    <property type="protein sequence ID" value="URN93841.1"/>
    <property type="molecule type" value="Genomic_DNA"/>
</dbReference>
<evidence type="ECO:0000313" key="2">
    <source>
        <dbReference type="Proteomes" id="UP001056756"/>
    </source>
</evidence>
<accession>A0A9J6ZDD6</accession>
<reference evidence="1" key="1">
    <citation type="submission" date="2022-05" db="EMBL/GenBank/DDBJ databases">
        <title>Novel bacterial taxa in a minimal lignocellulolytic consortium and its capacity to transform plastics disclosed by genome-resolved metagenomics.</title>
        <authorList>
            <person name="Rodriguez C.A.D."/>
            <person name="Diaz-Garcia L."/>
            <person name="Herrera K."/>
            <person name="Tarazona N.A."/>
            <person name="Sproer C."/>
            <person name="Overmann J."/>
            <person name="Jimenez D.J."/>
        </authorList>
    </citation>
    <scope>NUCLEOTIDE SEQUENCE</scope>
    <source>
        <strain evidence="1">MAG5</strain>
    </source>
</reference>
<proteinExistence type="predicted"/>
<dbReference type="KEGG" id="plig:NAG76_18720"/>
<protein>
    <submittedName>
        <fullName evidence="1">Uncharacterized protein</fullName>
    </submittedName>
</protein>
<organism evidence="1 2">
    <name type="scientific">Candidatus Pristimantibacillus lignocellulolyticus</name>
    <dbReference type="NCBI Taxonomy" id="2994561"/>
    <lineage>
        <taxon>Bacteria</taxon>
        <taxon>Bacillati</taxon>
        <taxon>Bacillota</taxon>
        <taxon>Bacilli</taxon>
        <taxon>Bacillales</taxon>
        <taxon>Paenibacillaceae</taxon>
        <taxon>Candidatus Pristimantibacillus</taxon>
    </lineage>
</organism>
<evidence type="ECO:0000313" key="1">
    <source>
        <dbReference type="EMBL" id="URN93841.1"/>
    </source>
</evidence>
<dbReference type="AlphaFoldDB" id="A0A9J6ZDD6"/>
<gene>
    <name evidence="1" type="ORF">NAG76_18720</name>
</gene>